<dbReference type="PROSITE" id="PS51318">
    <property type="entry name" value="TAT"/>
    <property type="match status" value="1"/>
</dbReference>
<dbReference type="RefSeq" id="WP_350277539.1">
    <property type="nucleotide sequence ID" value="NZ_CP158165.1"/>
</dbReference>
<keyword evidence="4" id="KW-0732">Signal</keyword>
<dbReference type="PANTHER" id="PTHR43649:SF31">
    <property type="entry name" value="SN-GLYCEROL-3-PHOSPHATE-BINDING PERIPLASMIC PROTEIN UGPB"/>
    <property type="match status" value="1"/>
</dbReference>
<name>A0AAU7TDI8_9ACTN</name>
<sequence length="555" mass="59420">MTTPPLSRPFDRRSFLRSAVGVAVMSATGVPALVACSNGGTAAGTARASSVTLPTYVPFQGPKPDLAGTADGVPPGYLTYPKDLVTTVKTPPLSGGTVSVMTDIFDPLPPAKDKNTAWQAVEKQLGGTLDLTIVPDSDWATKFQTVLAANELPDLVLLSDATLVNNLPAFLSAKCTDLTPYLSGDKVKDYPNLANIPQVIWQACVVQDKIYGLPIPRSITGGAGFYNKRLFDAAGIEYPATAEDFLAACKELTKPQQGQWAIVNSKGNTFFTMIQQMFGVPYGWKEDGGKLVRSFETPEYKAALEFAVQLVKAGVLVPGSDGIDGTARKNAFRAGKGALVYDGFPAYSGYVKDMARLDPKNDPRAFVPMAPKGGKANTWSDNILFAYTLMKKSDEARAKELLKVADFFAAPFGSTENLLLTYGVEGVDFTRDEKGNPKLTSKGEAEMTVPWKYITAPPQALYNAQFPTYVERAHEDLTKLIGMVVKDPTASLISPTNDKSGGDIGQALTDVRNDVIAGRKPVSAFDTALAKWKKDGGDKIRGEFETALSGGAGPR</sequence>
<dbReference type="EMBL" id="CP158165">
    <property type="protein sequence ID" value="XBV24719.1"/>
    <property type="molecule type" value="Genomic_DNA"/>
</dbReference>
<evidence type="ECO:0000256" key="2">
    <source>
        <dbReference type="ARBA" id="ARBA00008520"/>
    </source>
</evidence>
<comment type="similarity">
    <text evidence="2">Belongs to the bacterial solute-binding protein 1 family.</text>
</comment>
<reference evidence="5" key="1">
    <citation type="submission" date="2024-06" db="EMBL/GenBank/DDBJ databases">
        <title>Kribbella sp. strain HUAS MG21 genome sequences.</title>
        <authorList>
            <person name="Mo P."/>
        </authorList>
    </citation>
    <scope>NUCLEOTIDE SEQUENCE</scope>
    <source>
        <strain evidence="5">HUAS MG21</strain>
    </source>
</reference>
<dbReference type="InterPro" id="IPR006059">
    <property type="entry name" value="SBP"/>
</dbReference>
<dbReference type="Gene3D" id="3.40.190.10">
    <property type="entry name" value="Periplasmic binding protein-like II"/>
    <property type="match status" value="1"/>
</dbReference>
<protein>
    <submittedName>
        <fullName evidence="5">Extracellular solute-binding protein</fullName>
    </submittedName>
</protein>
<dbReference type="SUPFAM" id="SSF53850">
    <property type="entry name" value="Periplasmic binding protein-like II"/>
    <property type="match status" value="1"/>
</dbReference>
<evidence type="ECO:0000313" key="5">
    <source>
        <dbReference type="EMBL" id="XBV24719.1"/>
    </source>
</evidence>
<keyword evidence="3" id="KW-0813">Transport</keyword>
<proteinExistence type="inferred from homology"/>
<dbReference type="AlphaFoldDB" id="A0AAU7TDI8"/>
<evidence type="ECO:0000256" key="4">
    <source>
        <dbReference type="ARBA" id="ARBA00022729"/>
    </source>
</evidence>
<comment type="subcellular location">
    <subcellularLocation>
        <location evidence="1">Cell envelope</location>
    </subcellularLocation>
</comment>
<dbReference type="GO" id="GO:0030313">
    <property type="term" value="C:cell envelope"/>
    <property type="evidence" value="ECO:0007669"/>
    <property type="project" value="UniProtKB-SubCell"/>
</dbReference>
<organism evidence="5">
    <name type="scientific">Kribbella sp. HUAS MG21</name>
    <dbReference type="NCBI Taxonomy" id="3160966"/>
    <lineage>
        <taxon>Bacteria</taxon>
        <taxon>Bacillati</taxon>
        <taxon>Actinomycetota</taxon>
        <taxon>Actinomycetes</taxon>
        <taxon>Propionibacteriales</taxon>
        <taxon>Kribbellaceae</taxon>
        <taxon>Kribbella</taxon>
    </lineage>
</organism>
<gene>
    <name evidence="5" type="ORF">ABN611_40000</name>
</gene>
<dbReference type="InterPro" id="IPR050490">
    <property type="entry name" value="Bact_solute-bd_prot1"/>
</dbReference>
<dbReference type="InterPro" id="IPR006311">
    <property type="entry name" value="TAT_signal"/>
</dbReference>
<dbReference type="Pfam" id="PF01547">
    <property type="entry name" value="SBP_bac_1"/>
    <property type="match status" value="1"/>
</dbReference>
<evidence type="ECO:0000256" key="3">
    <source>
        <dbReference type="ARBA" id="ARBA00022448"/>
    </source>
</evidence>
<dbReference type="PANTHER" id="PTHR43649">
    <property type="entry name" value="ARABINOSE-BINDING PROTEIN-RELATED"/>
    <property type="match status" value="1"/>
</dbReference>
<accession>A0AAU7TDI8</accession>
<evidence type="ECO:0000256" key="1">
    <source>
        <dbReference type="ARBA" id="ARBA00004196"/>
    </source>
</evidence>